<dbReference type="Gene3D" id="3.10.450.50">
    <property type="match status" value="1"/>
</dbReference>
<dbReference type="HOGENOM" id="CLU_135485_0_0_4"/>
<protein>
    <submittedName>
        <fullName evidence="1">Exported protein</fullName>
    </submittedName>
</protein>
<accession>Q2KXQ5</accession>
<evidence type="ECO:0000313" key="2">
    <source>
        <dbReference type="Proteomes" id="UP000001977"/>
    </source>
</evidence>
<organism evidence="1 2">
    <name type="scientific">Bordetella avium (strain 197N)</name>
    <dbReference type="NCBI Taxonomy" id="360910"/>
    <lineage>
        <taxon>Bacteria</taxon>
        <taxon>Pseudomonadati</taxon>
        <taxon>Pseudomonadota</taxon>
        <taxon>Betaproteobacteria</taxon>
        <taxon>Burkholderiales</taxon>
        <taxon>Alcaligenaceae</taxon>
        <taxon>Bordetella</taxon>
    </lineage>
</organism>
<keyword evidence="2" id="KW-1185">Reference proteome</keyword>
<dbReference type="KEGG" id="bav:BAV0618"/>
<dbReference type="EMBL" id="AM167904">
    <property type="protein sequence ID" value="CAJ48223.1"/>
    <property type="molecule type" value="Genomic_DNA"/>
</dbReference>
<dbReference type="Proteomes" id="UP000001977">
    <property type="component" value="Chromosome"/>
</dbReference>
<dbReference type="GeneID" id="92936199"/>
<dbReference type="AlphaFoldDB" id="Q2KXQ5"/>
<gene>
    <name evidence="1" type="ordered locus">BAV0618</name>
</gene>
<proteinExistence type="predicted"/>
<dbReference type="RefSeq" id="WP_012416313.1">
    <property type="nucleotide sequence ID" value="NC_010645.1"/>
</dbReference>
<dbReference type="OrthoDB" id="8639745at2"/>
<sequence>MRILSLLGGIALIAWIAHGLHTNPRWTWAPGEGELPRDVVAKYMDLAYKQGNTDKAAELFFSPKIKDTVAATDVLPAKGAFEPKLVRVVAEGLNVVVQYRAALDGADTEFVEIFQIQNGRIASRERVARTDAGQPGRVVATTLRD</sequence>
<evidence type="ECO:0000313" key="1">
    <source>
        <dbReference type="EMBL" id="CAJ48223.1"/>
    </source>
</evidence>
<dbReference type="STRING" id="360910.BAV0618"/>
<reference evidence="1 2" key="1">
    <citation type="journal article" date="2006" name="J. Bacteriol.">
        <title>Comparison of the genome sequence of the poultry pathogen Bordetella avium with those of B. bronchiseptica, B. pertussis, and B. parapertussis reveals extensive diversity in surface structures associated with host interaction.</title>
        <authorList>
            <person name="Sebaihia M."/>
            <person name="Preston A."/>
            <person name="Maskell D.J."/>
            <person name="Kuzmiak H."/>
            <person name="Connell T.D."/>
            <person name="King N.D."/>
            <person name="Orndorff P.E."/>
            <person name="Miyamoto D.M."/>
            <person name="Thomson N.R."/>
            <person name="Harris D."/>
            <person name="Goble A."/>
            <person name="Lord A."/>
            <person name="Murphy L."/>
            <person name="Quail M.A."/>
            <person name="Rutter S."/>
            <person name="Squares R."/>
            <person name="Squares S."/>
            <person name="Woodward J."/>
            <person name="Parkhill J."/>
            <person name="Temple L.M."/>
        </authorList>
    </citation>
    <scope>NUCLEOTIDE SEQUENCE [LARGE SCALE GENOMIC DNA]</scope>
    <source>
        <strain evidence="1 2">197N</strain>
    </source>
</reference>
<name>Q2KXQ5_BORA1</name>